<evidence type="ECO:0000313" key="2">
    <source>
        <dbReference type="EMBL" id="KAF4655605.1"/>
    </source>
</evidence>
<dbReference type="Proteomes" id="UP000572268">
    <property type="component" value="Unassembled WGS sequence"/>
</dbReference>
<sequence length="216" mass="24604">MVVLILGFASFLLSLFIIPLYKHRNTMVFLDKCCIPQNDPIAKSYGISRLADYLHVSNKLLILWWCVYELAVFLRTHKKEDLILVNMNHLKLCVSLMLLQWFGILIQRLEAYLFGSVKPNMVCGYALALASAFSIGLGAFRCGEDWQKSSFRVKSFSVRRSKCSSLADYNTLKDRITAMRLRITFAVCFAAYSGSTYMICGYRLFGCSAIHCTQAR</sequence>
<dbReference type="AlphaFoldDB" id="A0A7J6L8S0"/>
<accession>A0A7J6L8S0</accession>
<evidence type="ECO:0000256" key="1">
    <source>
        <dbReference type="SAM" id="Phobius"/>
    </source>
</evidence>
<reference evidence="2 3" key="1">
    <citation type="submission" date="2020-04" db="EMBL/GenBank/DDBJ databases">
        <title>Perkinsus olseni comparative genomics.</title>
        <authorList>
            <person name="Bogema D.R."/>
        </authorList>
    </citation>
    <scope>NUCLEOTIDE SEQUENCE [LARGE SCALE GENOMIC DNA]</scope>
    <source>
        <strain evidence="2">ATCC PRA-31</strain>
    </source>
</reference>
<feature type="transmembrane region" description="Helical" evidence="1">
    <location>
        <begin position="60"/>
        <end position="77"/>
    </location>
</feature>
<keyword evidence="1" id="KW-0472">Membrane</keyword>
<organism evidence="2 3">
    <name type="scientific">Perkinsus olseni</name>
    <name type="common">Perkinsus atlanticus</name>
    <dbReference type="NCBI Taxonomy" id="32597"/>
    <lineage>
        <taxon>Eukaryota</taxon>
        <taxon>Sar</taxon>
        <taxon>Alveolata</taxon>
        <taxon>Perkinsozoa</taxon>
        <taxon>Perkinsea</taxon>
        <taxon>Perkinsida</taxon>
        <taxon>Perkinsidae</taxon>
        <taxon>Perkinsus</taxon>
    </lineage>
</organism>
<comment type="caution">
    <text evidence="2">The sequence shown here is derived from an EMBL/GenBank/DDBJ whole genome shotgun (WGS) entry which is preliminary data.</text>
</comment>
<evidence type="ECO:0000313" key="3">
    <source>
        <dbReference type="Proteomes" id="UP000572268"/>
    </source>
</evidence>
<feature type="transmembrane region" description="Helical" evidence="1">
    <location>
        <begin position="183"/>
        <end position="205"/>
    </location>
</feature>
<feature type="transmembrane region" description="Helical" evidence="1">
    <location>
        <begin position="89"/>
        <end position="107"/>
    </location>
</feature>
<dbReference type="EMBL" id="JABANN010000633">
    <property type="protein sequence ID" value="KAF4655605.1"/>
    <property type="molecule type" value="Genomic_DNA"/>
</dbReference>
<name>A0A7J6L8S0_PEROL</name>
<gene>
    <name evidence="2" type="ORF">FOL46_008190</name>
</gene>
<feature type="transmembrane region" description="Helical" evidence="1">
    <location>
        <begin position="119"/>
        <end position="140"/>
    </location>
</feature>
<keyword evidence="1" id="KW-0812">Transmembrane</keyword>
<keyword evidence="1" id="KW-1133">Transmembrane helix</keyword>
<protein>
    <submittedName>
        <fullName evidence="2">Uncharacterized protein</fullName>
    </submittedName>
</protein>
<proteinExistence type="predicted"/>